<comment type="function">
    <text evidence="10">Proto-oncogene with serine/threonine kinase activity involved in cell survival and cell proliferation.</text>
</comment>
<keyword evidence="2 10" id="KW-0723">Serine/threonine-protein kinase</keyword>
<dbReference type="InterPro" id="IPR051138">
    <property type="entry name" value="PIM_Ser/Thr_kinase"/>
</dbReference>
<feature type="binding site" evidence="12">
    <location>
        <position position="127"/>
    </location>
    <ligand>
        <name>ATP</name>
        <dbReference type="ChEBI" id="CHEBI:30616"/>
    </ligand>
</feature>
<evidence type="ECO:0000256" key="6">
    <source>
        <dbReference type="ARBA" id="ARBA00022777"/>
    </source>
</evidence>
<dbReference type="PROSITE" id="PS50011">
    <property type="entry name" value="PROTEIN_KINASE_DOM"/>
    <property type="match status" value="1"/>
</dbReference>
<evidence type="ECO:0000256" key="5">
    <source>
        <dbReference type="ARBA" id="ARBA00022741"/>
    </source>
</evidence>
<dbReference type="EMBL" id="AYCK01025402">
    <property type="status" value="NOT_ANNOTATED_CDS"/>
    <property type="molecule type" value="Genomic_DNA"/>
</dbReference>
<keyword evidence="4 10" id="KW-0808">Transferase</keyword>
<dbReference type="GO" id="GO:0004674">
    <property type="term" value="F:protein serine/threonine kinase activity"/>
    <property type="evidence" value="ECO:0007669"/>
    <property type="project" value="UniProtKB-UniRule"/>
</dbReference>
<dbReference type="InterPro" id="IPR000719">
    <property type="entry name" value="Prot_kinase_dom"/>
</dbReference>
<keyword evidence="15" id="KW-1185">Reference proteome</keyword>
<dbReference type="Gene3D" id="3.30.200.20">
    <property type="entry name" value="Phosphorylase Kinase, domain 1"/>
    <property type="match status" value="1"/>
</dbReference>
<dbReference type="InterPro" id="IPR011009">
    <property type="entry name" value="Kinase-like_dom_sf"/>
</dbReference>
<dbReference type="Pfam" id="PF00069">
    <property type="entry name" value="Pkinase"/>
    <property type="match status" value="1"/>
</dbReference>
<dbReference type="Gene3D" id="1.10.510.10">
    <property type="entry name" value="Transferase(Phosphotransferase) domain 1"/>
    <property type="match status" value="1"/>
</dbReference>
<evidence type="ECO:0000256" key="12">
    <source>
        <dbReference type="PIRSR" id="PIRSR037993-2"/>
    </source>
</evidence>
<evidence type="ECO:0000313" key="14">
    <source>
        <dbReference type="Ensembl" id="ENSPFOP00000026780.1"/>
    </source>
</evidence>
<evidence type="ECO:0000256" key="1">
    <source>
        <dbReference type="ARBA" id="ARBA00005505"/>
    </source>
</evidence>
<comment type="catalytic activity">
    <reaction evidence="9 10">
        <text>L-seryl-[protein] + ATP = O-phospho-L-seryl-[protein] + ADP + H(+)</text>
        <dbReference type="Rhea" id="RHEA:17989"/>
        <dbReference type="Rhea" id="RHEA-COMP:9863"/>
        <dbReference type="Rhea" id="RHEA-COMP:11604"/>
        <dbReference type="ChEBI" id="CHEBI:15378"/>
        <dbReference type="ChEBI" id="CHEBI:29999"/>
        <dbReference type="ChEBI" id="CHEBI:30616"/>
        <dbReference type="ChEBI" id="CHEBI:83421"/>
        <dbReference type="ChEBI" id="CHEBI:456216"/>
        <dbReference type="EC" id="2.7.11.1"/>
    </reaction>
</comment>
<dbReference type="PANTHER" id="PTHR22984">
    <property type="entry name" value="SERINE/THREONINE-PROTEIN KINASE PIM"/>
    <property type="match status" value="1"/>
</dbReference>
<dbReference type="PANTHER" id="PTHR22984:SF23">
    <property type="entry name" value="SERINE_THREONINE-PROTEIN KINASE PIM-2"/>
    <property type="match status" value="1"/>
</dbReference>
<evidence type="ECO:0000256" key="8">
    <source>
        <dbReference type="ARBA" id="ARBA00047899"/>
    </source>
</evidence>
<reference evidence="14" key="2">
    <citation type="submission" date="2025-08" db="UniProtKB">
        <authorList>
            <consortium name="Ensembl"/>
        </authorList>
    </citation>
    <scope>IDENTIFICATION</scope>
</reference>
<protein>
    <recommendedName>
        <fullName evidence="10">Serine/threonine-protein kinase</fullName>
        <ecNumber evidence="10">2.7.11.1</ecNumber>
    </recommendedName>
</protein>
<feature type="domain" description="Protein kinase" evidence="13">
    <location>
        <begin position="29"/>
        <end position="289"/>
    </location>
</feature>
<dbReference type="STRING" id="48698.ENSPFOP00000026780"/>
<evidence type="ECO:0000256" key="9">
    <source>
        <dbReference type="ARBA" id="ARBA00048679"/>
    </source>
</evidence>
<dbReference type="InterPro" id="IPR017348">
    <property type="entry name" value="PIM1/2/3"/>
</dbReference>
<dbReference type="GeneTree" id="ENSGT00940000163427"/>
<reference evidence="15" key="1">
    <citation type="submission" date="2013-10" db="EMBL/GenBank/DDBJ databases">
        <authorList>
            <person name="Schartl M."/>
            <person name="Warren W."/>
        </authorList>
    </citation>
    <scope>NUCLEOTIDE SEQUENCE [LARGE SCALE GENOMIC DNA]</scope>
    <source>
        <strain evidence="15">female</strain>
    </source>
</reference>
<dbReference type="EC" id="2.7.11.1" evidence="10"/>
<evidence type="ECO:0000256" key="3">
    <source>
        <dbReference type="ARBA" id="ARBA00022553"/>
    </source>
</evidence>
<comment type="catalytic activity">
    <reaction evidence="8 10">
        <text>L-threonyl-[protein] + ATP = O-phospho-L-threonyl-[protein] + ADP + H(+)</text>
        <dbReference type="Rhea" id="RHEA:46608"/>
        <dbReference type="Rhea" id="RHEA-COMP:11060"/>
        <dbReference type="Rhea" id="RHEA-COMP:11605"/>
        <dbReference type="ChEBI" id="CHEBI:15378"/>
        <dbReference type="ChEBI" id="CHEBI:30013"/>
        <dbReference type="ChEBI" id="CHEBI:30616"/>
        <dbReference type="ChEBI" id="CHEBI:61977"/>
        <dbReference type="ChEBI" id="CHEBI:456216"/>
        <dbReference type="EC" id="2.7.11.1"/>
    </reaction>
</comment>
<feature type="binding site" evidence="12">
    <location>
        <position position="58"/>
    </location>
    <ligand>
        <name>ATP</name>
        <dbReference type="ChEBI" id="CHEBI:30616"/>
    </ligand>
</feature>
<dbReference type="OMA" id="LIDWCLL"/>
<evidence type="ECO:0000313" key="15">
    <source>
        <dbReference type="Proteomes" id="UP000028760"/>
    </source>
</evidence>
<keyword evidence="5 10" id="KW-0547">Nucleotide-binding</keyword>
<keyword evidence="6 10" id="KW-0418">Kinase</keyword>
<evidence type="ECO:0000256" key="4">
    <source>
        <dbReference type="ARBA" id="ARBA00022679"/>
    </source>
</evidence>
<dbReference type="AlphaFoldDB" id="A0A096M5T9"/>
<dbReference type="GO" id="GO:0043066">
    <property type="term" value="P:negative regulation of apoptotic process"/>
    <property type="evidence" value="ECO:0007669"/>
    <property type="project" value="UniProtKB-UniRule"/>
</dbReference>
<evidence type="ECO:0000256" key="7">
    <source>
        <dbReference type="ARBA" id="ARBA00022840"/>
    </source>
</evidence>
<dbReference type="eggNOG" id="KOG0583">
    <property type="taxonomic scope" value="Eukaryota"/>
</dbReference>
<evidence type="ECO:0000256" key="2">
    <source>
        <dbReference type="ARBA" id="ARBA00022527"/>
    </source>
</evidence>
<dbReference type="GO" id="GO:0106310">
    <property type="term" value="F:protein serine kinase activity"/>
    <property type="evidence" value="ECO:0007669"/>
    <property type="project" value="UniProtKB-UniRule"/>
</dbReference>
<dbReference type="SMART" id="SM00220">
    <property type="entry name" value="S_TKc"/>
    <property type="match status" value="1"/>
</dbReference>
<name>A0A096M5T9_POEFO</name>
<keyword evidence="3" id="KW-0597">Phosphoprotein</keyword>
<dbReference type="Ensembl" id="ENSPFOT00000025393.1">
    <property type="protein sequence ID" value="ENSPFOP00000026780.1"/>
    <property type="gene ID" value="ENSPFOG00000015226.2"/>
</dbReference>
<dbReference type="GO" id="GO:0005524">
    <property type="term" value="F:ATP binding"/>
    <property type="evidence" value="ECO:0007669"/>
    <property type="project" value="UniProtKB-UniRule"/>
</dbReference>
<feature type="binding site" evidence="12">
    <location>
        <position position="120"/>
    </location>
    <ligand>
        <name>ATP</name>
        <dbReference type="ChEBI" id="CHEBI:30616"/>
    </ligand>
</feature>
<evidence type="ECO:0000259" key="13">
    <source>
        <dbReference type="PROSITE" id="PS50011"/>
    </source>
</evidence>
<sequence>FSDKREVQQQNGRTILRSDPGMEAFSLRYHCGPLIGSSGFGSVFSGNNLSDGLPVAIKKIPRDKVYCWARLGVIPTYPNKKVPIEIALLQRLCEVGGHGGVICMLDWFEVEGQGFMLVMERPLQCQDLFDLVTDSGGLPERLALRFFRQTVEALKFVHAHGIVHRDVKDENILVDTRTLEVKVIDFGSAALLKEKAYDDFEGTRVYSPPEWVQAQSYHAEPLTVWSLGILLFNMVCGDIPFHCDEEIIKATPYYTRHVSKECKALIDWCLLLRPEDRPSLEQILMHPWMEVGEKENKEEGEHSSLPFAAL</sequence>
<proteinExistence type="inferred from homology"/>
<dbReference type="Proteomes" id="UP000028760">
    <property type="component" value="Unassembled WGS sequence"/>
</dbReference>
<dbReference type="GO" id="GO:0005737">
    <property type="term" value="C:cytoplasm"/>
    <property type="evidence" value="ECO:0007669"/>
    <property type="project" value="UniProtKB-UniRule"/>
</dbReference>
<accession>A0A096M5T9</accession>
<comment type="similarity">
    <text evidence="1 10">Belongs to the protein kinase superfamily. CAMK Ser/Thr protein kinase family. PIM subfamily.</text>
</comment>
<dbReference type="PROSITE" id="PS00108">
    <property type="entry name" value="PROTEIN_KINASE_ST"/>
    <property type="match status" value="1"/>
</dbReference>
<feature type="active site" description="Proton acceptor" evidence="11">
    <location>
        <position position="166"/>
    </location>
</feature>
<dbReference type="InterPro" id="IPR008271">
    <property type="entry name" value="Ser/Thr_kinase_AS"/>
</dbReference>
<reference evidence="14" key="3">
    <citation type="submission" date="2025-09" db="UniProtKB">
        <authorList>
            <consortium name="Ensembl"/>
        </authorList>
    </citation>
    <scope>IDENTIFICATION</scope>
</reference>
<keyword evidence="7 10" id="KW-0067">ATP-binding</keyword>
<evidence type="ECO:0000256" key="11">
    <source>
        <dbReference type="PIRSR" id="PIRSR037993-1"/>
    </source>
</evidence>
<dbReference type="SUPFAM" id="SSF56112">
    <property type="entry name" value="Protein kinase-like (PK-like)"/>
    <property type="match status" value="1"/>
</dbReference>
<organism evidence="14 15">
    <name type="scientific">Poecilia formosa</name>
    <name type="common">Amazon molly</name>
    <name type="synonym">Limia formosa</name>
    <dbReference type="NCBI Taxonomy" id="48698"/>
    <lineage>
        <taxon>Eukaryota</taxon>
        <taxon>Metazoa</taxon>
        <taxon>Chordata</taxon>
        <taxon>Craniata</taxon>
        <taxon>Vertebrata</taxon>
        <taxon>Euteleostomi</taxon>
        <taxon>Actinopterygii</taxon>
        <taxon>Neopterygii</taxon>
        <taxon>Teleostei</taxon>
        <taxon>Neoteleostei</taxon>
        <taxon>Acanthomorphata</taxon>
        <taxon>Ovalentaria</taxon>
        <taxon>Atherinomorphae</taxon>
        <taxon>Cyprinodontiformes</taxon>
        <taxon>Poeciliidae</taxon>
        <taxon>Poeciliinae</taxon>
        <taxon>Poecilia</taxon>
    </lineage>
</organism>
<evidence type="ECO:0000256" key="10">
    <source>
        <dbReference type="PIRNR" id="PIRNR037993"/>
    </source>
</evidence>
<dbReference type="PIRSF" id="PIRSF037993">
    <property type="entry name" value="STPK_Pim-1"/>
    <property type="match status" value="1"/>
</dbReference>